<dbReference type="Pfam" id="PF00149">
    <property type="entry name" value="Metallophos"/>
    <property type="match status" value="1"/>
</dbReference>
<feature type="transmembrane region" description="Helical" evidence="1">
    <location>
        <begin position="593"/>
        <end position="612"/>
    </location>
</feature>
<feature type="transmembrane region" description="Helical" evidence="1">
    <location>
        <begin position="649"/>
        <end position="673"/>
    </location>
</feature>
<evidence type="ECO:0000256" key="1">
    <source>
        <dbReference type="SAM" id="Phobius"/>
    </source>
</evidence>
<dbReference type="Pfam" id="PF24394">
    <property type="entry name" value="TMEM62_C"/>
    <property type="match status" value="1"/>
</dbReference>
<evidence type="ECO:0000259" key="2">
    <source>
        <dbReference type="Pfam" id="PF00149"/>
    </source>
</evidence>
<evidence type="ECO:0000259" key="3">
    <source>
        <dbReference type="Pfam" id="PF24384"/>
    </source>
</evidence>
<evidence type="ECO:0000313" key="5">
    <source>
        <dbReference type="EMBL" id="SPC98599.1"/>
    </source>
</evidence>
<dbReference type="SUPFAM" id="SSF56300">
    <property type="entry name" value="Metallo-dependent phosphatases"/>
    <property type="match status" value="1"/>
</dbReference>
<dbReference type="Gene3D" id="3.60.21.10">
    <property type="match status" value="1"/>
</dbReference>
<name>A0A2N9GGR2_FAGSY</name>
<feature type="transmembrane region" description="Helical" evidence="1">
    <location>
        <begin position="751"/>
        <end position="770"/>
    </location>
</feature>
<organism evidence="5">
    <name type="scientific">Fagus sylvatica</name>
    <name type="common">Beechnut</name>
    <dbReference type="NCBI Taxonomy" id="28930"/>
    <lineage>
        <taxon>Eukaryota</taxon>
        <taxon>Viridiplantae</taxon>
        <taxon>Streptophyta</taxon>
        <taxon>Embryophyta</taxon>
        <taxon>Tracheophyta</taxon>
        <taxon>Spermatophyta</taxon>
        <taxon>Magnoliopsida</taxon>
        <taxon>eudicotyledons</taxon>
        <taxon>Gunneridae</taxon>
        <taxon>Pentapetalae</taxon>
        <taxon>rosids</taxon>
        <taxon>fabids</taxon>
        <taxon>Fagales</taxon>
        <taxon>Fagaceae</taxon>
        <taxon>Fagus</taxon>
    </lineage>
</organism>
<dbReference type="EMBL" id="OIVN01001887">
    <property type="protein sequence ID" value="SPC98599.1"/>
    <property type="molecule type" value="Genomic_DNA"/>
</dbReference>
<accession>A0A2N9GGR2</accession>
<feature type="domain" description="TMEM62 Ig-like" evidence="3">
    <location>
        <begin position="415"/>
        <end position="542"/>
    </location>
</feature>
<keyword evidence="1" id="KW-0472">Membrane</keyword>
<gene>
    <name evidence="5" type="ORF">FSB_LOCUS26481</name>
</gene>
<keyword evidence="1" id="KW-0812">Transmembrane</keyword>
<feature type="domain" description="TMEM62 C-terminal" evidence="4">
    <location>
        <begin position="571"/>
        <end position="755"/>
    </location>
</feature>
<dbReference type="AlphaFoldDB" id="A0A2N9GGR2"/>
<dbReference type="InterPro" id="IPR056230">
    <property type="entry name" value="TMEM62_C"/>
</dbReference>
<sequence length="775" mass="88378">MDKAHPLSTLMVVRSLNVKKDPFRPQEVGEETLGLEAPYLSAIGIGKAIPRVLGFGKMGTILILMILLCLTSTSHEARIIEQEEEEFYSKPNWNNNNRNSRRVIDVKGGPESVVWVVQLSDLHFSVHHPERALDFKTIVGPTLSMINPSLVLITGDLTDGKSKDLLTMKQNEEEWVEYQNIMEDVIKRSGLDKSIFFDLQGDHDNFGVPAVGGSFDFFSKYSINGQLGRSGNVNSVTLQTSEQKHLFVGFDSTMSVGLRGPTNLFGHPTDQLLAELDLELSQWNSQSIKPVTKISFGHFPLSFSASSNSGKSLKDILLNHSLSAYLCGHLHTRFGKNLKRHHQSRHPFFSFPKFLQFNIHQMSAGSNVNCSFEAPPFEEFWEWEMGDWRKSRAMRILAIDRGHVSYVDIDFKLGTKKTIILPTFPLDSRLMSTSSSRRKYECQVMLPSSYDSVRALVFSVSPIVSVMARIFDTTPGKLNLVLETSMTKLVDNTSRGDFYTAPWNYKAFEDPSADRYWLQIEATDILGRSTLTELRPFSVNGLSAKLSWTWKEFFVMGCQWAALYYPILWSFIANKGFINGIAWVLQELCRVPIVWYGMLGYILHLILLPWFIGQVFTDGKDRGYMTYMGWVVKSSYGREKHEYVGSPDIMVVVLPHLFFVVLPCILVTGALAAEREICREHFLLRSGKKEDDYDREKMSFLLYGYQGIENLKFHFGKRWIRKVLLVVCLAICWKHFESCRALVKAYEMNPLIHFPGYSFSIPLLLTYAVYKTRSI</sequence>
<dbReference type="InterPro" id="IPR029052">
    <property type="entry name" value="Metallo-depent_PP-like"/>
</dbReference>
<proteinExistence type="predicted"/>
<dbReference type="Pfam" id="PF24384">
    <property type="entry name" value="Ig_TMM62"/>
    <property type="match status" value="1"/>
</dbReference>
<keyword evidence="1" id="KW-1133">Transmembrane helix</keyword>
<dbReference type="PANTHER" id="PTHR14795:SF0">
    <property type="entry name" value="TRANSMEMBRANE PROTEIN 62"/>
    <property type="match status" value="1"/>
</dbReference>
<feature type="domain" description="Calcineurin-like phosphoesterase" evidence="2">
    <location>
        <begin position="116"/>
        <end position="332"/>
    </location>
</feature>
<dbReference type="PANTHER" id="PTHR14795">
    <property type="entry name" value="HELICASE RELATED"/>
    <property type="match status" value="1"/>
</dbReference>
<dbReference type="InterPro" id="IPR004843">
    <property type="entry name" value="Calcineurin-like_PHP"/>
</dbReference>
<evidence type="ECO:0000259" key="4">
    <source>
        <dbReference type="Pfam" id="PF24394"/>
    </source>
</evidence>
<reference evidence="5" key="1">
    <citation type="submission" date="2018-02" db="EMBL/GenBank/DDBJ databases">
        <authorList>
            <person name="Cohen D.B."/>
            <person name="Kent A.D."/>
        </authorList>
    </citation>
    <scope>NUCLEOTIDE SEQUENCE</scope>
</reference>
<dbReference type="GO" id="GO:0016787">
    <property type="term" value="F:hydrolase activity"/>
    <property type="evidence" value="ECO:0007669"/>
    <property type="project" value="InterPro"/>
</dbReference>
<dbReference type="InterPro" id="IPR056229">
    <property type="entry name" value="Ig_TMM62"/>
</dbReference>
<feature type="transmembrane region" description="Helical" evidence="1">
    <location>
        <begin position="719"/>
        <end position="736"/>
    </location>
</feature>
<protein>
    <submittedName>
        <fullName evidence="5">Uncharacterized protein</fullName>
    </submittedName>
</protein>